<feature type="region of interest" description="Disordered" evidence="1">
    <location>
        <begin position="641"/>
        <end position="696"/>
    </location>
</feature>
<dbReference type="AlphaFoldDB" id="A0A699H2W9"/>
<gene>
    <name evidence="3" type="ORF">Tci_282035</name>
</gene>
<organism evidence="3">
    <name type="scientific">Tanacetum cinerariifolium</name>
    <name type="common">Dalmatian daisy</name>
    <name type="synonym">Chrysanthemum cinerariifolium</name>
    <dbReference type="NCBI Taxonomy" id="118510"/>
    <lineage>
        <taxon>Eukaryota</taxon>
        <taxon>Viridiplantae</taxon>
        <taxon>Streptophyta</taxon>
        <taxon>Embryophyta</taxon>
        <taxon>Tracheophyta</taxon>
        <taxon>Spermatophyta</taxon>
        <taxon>Magnoliopsida</taxon>
        <taxon>eudicotyledons</taxon>
        <taxon>Gunneridae</taxon>
        <taxon>Pentapetalae</taxon>
        <taxon>asterids</taxon>
        <taxon>campanulids</taxon>
        <taxon>Asterales</taxon>
        <taxon>Asteraceae</taxon>
        <taxon>Asteroideae</taxon>
        <taxon>Anthemideae</taxon>
        <taxon>Anthemidinae</taxon>
        <taxon>Tanacetum</taxon>
    </lineage>
</organism>
<dbReference type="EMBL" id="BKCJ010089498">
    <property type="protein sequence ID" value="GEX10060.1"/>
    <property type="molecule type" value="Genomic_DNA"/>
</dbReference>
<dbReference type="PANTHER" id="PTHR11439">
    <property type="entry name" value="GAG-POL-RELATED RETROTRANSPOSON"/>
    <property type="match status" value="1"/>
</dbReference>
<evidence type="ECO:0000313" key="3">
    <source>
        <dbReference type="EMBL" id="GEX10060.1"/>
    </source>
</evidence>
<dbReference type="InterPro" id="IPR013103">
    <property type="entry name" value="RVT_2"/>
</dbReference>
<sequence>MFKLDIEPISAMLKNNSDAHKVYIDKTIEYANTFCRFVERDIIQYPSEPLLESACMFTKHVQELLVYASQTCPNLPKPSEKITPKTIVHLKKTTPMSVETPKLEIKVYTRRAKQIKLVGSSKKAKIVESKLANNSKSTHLWGSKATDVPFSSSLVNDRLSRSFSGVDLLSGSKDTNLYTVSFDDMLKISLVCLLSKASKTPYELMHDKKPNLSFFHVFALLCYPTNDNEDLGKLNVKAAIVPVAAGPRAIQIADSAISTSIDQDAPSLTNEANKNMTIFQMDVKTAFLNGKLKEEVYVSQPEGFVYQECLSHVYKLKRALYGLKQAPCAWYDILSSFLISQHFSKDTPMVEKNNLDKDLQGTPVDSTLYRDMIRSPMYLTSSRPDLIYADCLCARYQAKPTKKHLNAVNRIFRYLKRTINMGLITNPQETLQAAARDEKWVPSAERVNISSTNITLEATQFWYTIKKIQDTDSYEFLLANKKCTVNAKVFRTILNICPRVKGEDFTDVPDDDTTLIFLIDLGYKGLLNRHTNMFVDYMHQPWRTLAAIINKCFSKKTASNDKLKKFRIDILWGMFNRENVDYPALIWEDIAYQIDHRKEKRSRREDYQEYRPPILDVMLTDAIKRSKSYSMFIKYSTNQIPPKKSRAKSTSQTKVEEAEAARKVHATHSRIVTKSVSESAKNKSSGRSSKSVVIQDTSTALKSRPVTLKIKLKGAPSLTLQEQEATDIMQAFNEGTGAKPRHPDEDKDITKEKFILDDTQDADDEDDKTKYDEDEIYKYKIRVHNEEDVEMKDAKVEESDKVQKIPVSVIPETTNLPPTLEIVIETPVSTVIPVTPSNLWYVEEC</sequence>
<evidence type="ECO:0000256" key="1">
    <source>
        <dbReference type="SAM" id="MobiDB-lite"/>
    </source>
</evidence>
<accession>A0A699H2W9</accession>
<dbReference type="PANTHER" id="PTHR11439:SF483">
    <property type="entry name" value="PEPTIDE SYNTHASE GLIP-LIKE, PUTATIVE (AFU_ORTHOLOGUE AFUA_3G12920)-RELATED"/>
    <property type="match status" value="1"/>
</dbReference>
<reference evidence="3" key="1">
    <citation type="journal article" date="2019" name="Sci. Rep.">
        <title>Draft genome of Tanacetum cinerariifolium, the natural source of mosquito coil.</title>
        <authorList>
            <person name="Yamashiro T."/>
            <person name="Shiraishi A."/>
            <person name="Satake H."/>
            <person name="Nakayama K."/>
        </authorList>
    </citation>
    <scope>NUCLEOTIDE SEQUENCE</scope>
</reference>
<feature type="compositionally biased region" description="Polar residues" evidence="1">
    <location>
        <begin position="670"/>
        <end position="696"/>
    </location>
</feature>
<comment type="caution">
    <text evidence="3">The sequence shown here is derived from an EMBL/GenBank/DDBJ whole genome shotgun (WGS) entry which is preliminary data.</text>
</comment>
<evidence type="ECO:0000259" key="2">
    <source>
        <dbReference type="Pfam" id="PF07727"/>
    </source>
</evidence>
<proteinExistence type="predicted"/>
<feature type="domain" description="Reverse transcriptase Ty1/copia-type" evidence="2">
    <location>
        <begin position="272"/>
        <end position="347"/>
    </location>
</feature>
<name>A0A699H2W9_TANCI</name>
<dbReference type="Pfam" id="PF07727">
    <property type="entry name" value="RVT_2"/>
    <property type="match status" value="1"/>
</dbReference>
<protein>
    <recommendedName>
        <fullName evidence="2">Reverse transcriptase Ty1/copia-type domain-containing protein</fullName>
    </recommendedName>
</protein>